<dbReference type="AlphaFoldDB" id="A0A8H6T1A5"/>
<keyword evidence="2" id="KW-1185">Reference proteome</keyword>
<dbReference type="RefSeq" id="XP_037222664.1">
    <property type="nucleotide sequence ID" value="XM_037362372.1"/>
</dbReference>
<accession>A0A8H6T1A5</accession>
<evidence type="ECO:0000313" key="2">
    <source>
        <dbReference type="Proteomes" id="UP000636479"/>
    </source>
</evidence>
<evidence type="ECO:0000313" key="1">
    <source>
        <dbReference type="EMBL" id="KAF7307645.1"/>
    </source>
</evidence>
<protein>
    <submittedName>
        <fullName evidence="1">Uncharacterized protein</fullName>
    </submittedName>
</protein>
<dbReference type="OrthoDB" id="2865620at2759"/>
<dbReference type="EMBL" id="JACAZF010000004">
    <property type="protein sequence ID" value="KAF7307645.1"/>
    <property type="molecule type" value="Genomic_DNA"/>
</dbReference>
<sequence length="432" mass="48201">MFPPELIDTIVDKVEVMADLKSCCLAASVFRYASQSRLLANLSLGFEHYTGTGKRYDEAVARFEAAPHLASLVVNLTIFVSKSSGTSEVITATPTQLKSLFAALTRVGSCTMASFNHRWEDIPERLSVAVGHWISLVPSGTFHRFHIEGINNVPQQLIHDIFKAIALHCSLSFTMTSTTSLACVKMPSYTPPPFHLRLCSRYADPHLLLTEPSFLRYAQCVSRLTVSAAHSTEIETAFRICDAATRRLEHIRLILSNGMRPPQNDVHIKTPPCLPSLRLLEVNWTRTDKQLKFDHNFSWFLSEILAPILRPEVTPNLAQVNLEIVLYPAELDRAFPVLIQVKMFPSPIDLALLRQLDDILAGRDVLLCFVFSTNCVEGVARDVGDLLEALKDKLPNHARRNLLSVVAQSLCESSSALLTLNMLKKLQASRTE</sequence>
<name>A0A8H6T1A5_9AGAR</name>
<dbReference type="GeneID" id="59344888"/>
<reference evidence="1" key="1">
    <citation type="submission" date="2020-05" db="EMBL/GenBank/DDBJ databases">
        <title>Mycena genomes resolve the evolution of fungal bioluminescence.</title>
        <authorList>
            <person name="Tsai I.J."/>
        </authorList>
    </citation>
    <scope>NUCLEOTIDE SEQUENCE</scope>
    <source>
        <strain evidence="1">171206Taipei</strain>
    </source>
</reference>
<dbReference type="Proteomes" id="UP000636479">
    <property type="component" value="Unassembled WGS sequence"/>
</dbReference>
<organism evidence="1 2">
    <name type="scientific">Mycena indigotica</name>
    <dbReference type="NCBI Taxonomy" id="2126181"/>
    <lineage>
        <taxon>Eukaryota</taxon>
        <taxon>Fungi</taxon>
        <taxon>Dikarya</taxon>
        <taxon>Basidiomycota</taxon>
        <taxon>Agaricomycotina</taxon>
        <taxon>Agaricomycetes</taxon>
        <taxon>Agaricomycetidae</taxon>
        <taxon>Agaricales</taxon>
        <taxon>Marasmiineae</taxon>
        <taxon>Mycenaceae</taxon>
        <taxon>Mycena</taxon>
    </lineage>
</organism>
<gene>
    <name evidence="1" type="ORF">MIND_00559800</name>
</gene>
<comment type="caution">
    <text evidence="1">The sequence shown here is derived from an EMBL/GenBank/DDBJ whole genome shotgun (WGS) entry which is preliminary data.</text>
</comment>
<proteinExistence type="predicted"/>